<keyword evidence="2" id="KW-1185">Reference proteome</keyword>
<dbReference type="Gene3D" id="3.80.10.10">
    <property type="entry name" value="Ribonuclease Inhibitor"/>
    <property type="match status" value="1"/>
</dbReference>
<dbReference type="AlphaFoldDB" id="A0A9P7GDW1"/>
<organism evidence="1 2">
    <name type="scientific">Asterophora parasitica</name>
    <dbReference type="NCBI Taxonomy" id="117018"/>
    <lineage>
        <taxon>Eukaryota</taxon>
        <taxon>Fungi</taxon>
        <taxon>Dikarya</taxon>
        <taxon>Basidiomycota</taxon>
        <taxon>Agaricomycotina</taxon>
        <taxon>Agaricomycetes</taxon>
        <taxon>Agaricomycetidae</taxon>
        <taxon>Agaricales</taxon>
        <taxon>Tricholomatineae</taxon>
        <taxon>Lyophyllaceae</taxon>
        <taxon>Asterophora</taxon>
    </lineage>
</organism>
<gene>
    <name evidence="1" type="ORF">DXG03_006725</name>
</gene>
<evidence type="ECO:0000313" key="1">
    <source>
        <dbReference type="EMBL" id="KAG5645207.1"/>
    </source>
</evidence>
<dbReference type="EMBL" id="JABCKV010000046">
    <property type="protein sequence ID" value="KAG5645207.1"/>
    <property type="molecule type" value="Genomic_DNA"/>
</dbReference>
<comment type="caution">
    <text evidence="1">The sequence shown here is derived from an EMBL/GenBank/DDBJ whole genome shotgun (WGS) entry which is preliminary data.</text>
</comment>
<dbReference type="Proteomes" id="UP000775547">
    <property type="component" value="Unassembled WGS sequence"/>
</dbReference>
<evidence type="ECO:0008006" key="3">
    <source>
        <dbReference type="Google" id="ProtNLM"/>
    </source>
</evidence>
<reference evidence="1" key="2">
    <citation type="submission" date="2021-10" db="EMBL/GenBank/DDBJ databases">
        <title>Phylogenomics reveals ancestral predisposition of the termite-cultivated fungus Termitomyces towards a domesticated lifestyle.</title>
        <authorList>
            <person name="Auxier B."/>
            <person name="Grum-Grzhimaylo A."/>
            <person name="Cardenas M.E."/>
            <person name="Lodge J.D."/>
            <person name="Laessoe T."/>
            <person name="Pedersen O."/>
            <person name="Smith M.E."/>
            <person name="Kuyper T.W."/>
            <person name="Franco-Molano E.A."/>
            <person name="Baroni T.J."/>
            <person name="Aanen D.K."/>
        </authorList>
    </citation>
    <scope>NUCLEOTIDE SEQUENCE</scope>
    <source>
        <strain evidence="1">AP01</strain>
        <tissue evidence="1">Mycelium</tissue>
    </source>
</reference>
<name>A0A9P7GDW1_9AGAR</name>
<dbReference type="SUPFAM" id="SSF52047">
    <property type="entry name" value="RNI-like"/>
    <property type="match status" value="1"/>
</dbReference>
<evidence type="ECO:0000313" key="2">
    <source>
        <dbReference type="Proteomes" id="UP000775547"/>
    </source>
</evidence>
<protein>
    <recommendedName>
        <fullName evidence="3">F-box domain-containing protein</fullName>
    </recommendedName>
</protein>
<dbReference type="InterPro" id="IPR032675">
    <property type="entry name" value="LRR_dom_sf"/>
</dbReference>
<sequence length="622" mass="70706">MQRYIESRPKTKDKNSSVEAELNELIKKLDDSRLVALNVLSDAELTQGRSLLSHAPKSLWRSDESKARLNKWHAALAMHKLVPFEIWRIIFLFSIDPSNPPTVRYPPSTDPAKSWPWPLRSVCQVWRAVALREDIFRHTLEIDLQRGRPASDIISFFKPLIPTRVPLAIFFRGGNSNHDNLRVLNDLIVPYLPHARELHLEHIHLSAVYLLFRMGPGRLSLLKVLTLWCLPAPHAVDISRDAYNSLGTSDLLRKLPLRAIKPGGFLGTLPLHYMCSRHTTHLNLSCLEVSLQEIAVALQQCPLLITLITRVNFNPIMPPPISCMHLRQLQRLGLVGNLPPLAHLLTFSIPWDRVLVLDLGDTTNIRYHNLIALLQRCPRLTRLDVMVSYVDNATSLPNPGTASLPHLTSLYLDSQFGCSVLQYLHVPKLQRLDITANYVPFGPMQLLMAQSRCKLQVFQCRNGFSDANVDFVAHLRETRTCTTPLLELTREVIQGMKTGVLFPRIISLACFVAGDDLKDFVDMLHYRVMRRDRRQHALGTLRLVHVSSDAKKLLTGKCVKEAEALNREHGTLIRVVGMVDRVKENVSKQNLLLPPWPDDRRLGKILKDEIFEATVHPFVYIG</sequence>
<reference evidence="1" key="1">
    <citation type="submission" date="2020-07" db="EMBL/GenBank/DDBJ databases">
        <authorList>
            <person name="Nieuwenhuis M."/>
            <person name="Van De Peppel L.J.J."/>
        </authorList>
    </citation>
    <scope>NUCLEOTIDE SEQUENCE</scope>
    <source>
        <strain evidence="1">AP01</strain>
        <tissue evidence="1">Mycelium</tissue>
    </source>
</reference>
<dbReference type="OrthoDB" id="3365698at2759"/>
<proteinExistence type="predicted"/>
<accession>A0A9P7GDW1</accession>